<dbReference type="PANTHER" id="PTHR11364:SF27">
    <property type="entry name" value="SULFURTRANSFERASE"/>
    <property type="match status" value="1"/>
</dbReference>
<reference evidence="8 9" key="1">
    <citation type="journal article" date="2014" name="Genome Announc.">
        <title>Draft Genome Sequence of Lutibaculum baratangense Strain AMV1T, Isolated from a Mud Volcano in Andamans, India.</title>
        <authorList>
            <person name="Singh A."/>
            <person name="Sreenivas A."/>
            <person name="Sathyanarayana Reddy G."/>
            <person name="Pinnaka A.K."/>
            <person name="Shivaji S."/>
        </authorList>
    </citation>
    <scope>NUCLEOTIDE SEQUENCE [LARGE SCALE GENOMIC DNA]</scope>
    <source>
        <strain evidence="8 9">AMV1</strain>
    </source>
</reference>
<proteinExistence type="predicted"/>
<dbReference type="OrthoDB" id="9781034at2"/>
<dbReference type="PROSITE" id="PS00683">
    <property type="entry name" value="RHODANESE_2"/>
    <property type="match status" value="1"/>
</dbReference>
<gene>
    <name evidence="8" type="ORF">N177_3414</name>
</gene>
<dbReference type="InterPro" id="IPR001763">
    <property type="entry name" value="Rhodanese-like_dom"/>
</dbReference>
<dbReference type="FunFam" id="3.40.250.10:FF:000001">
    <property type="entry name" value="Sulfurtransferase"/>
    <property type="match status" value="1"/>
</dbReference>
<dbReference type="InterPro" id="IPR001307">
    <property type="entry name" value="Thiosulphate_STrfase_CS"/>
</dbReference>
<dbReference type="FunFam" id="3.40.250.10:FF:000015">
    <property type="entry name" value="Sulfurtransferase"/>
    <property type="match status" value="1"/>
</dbReference>
<keyword evidence="2" id="KW-0963">Cytoplasm</keyword>
<evidence type="ECO:0000256" key="5">
    <source>
        <dbReference type="ARBA" id="ARBA00051793"/>
    </source>
</evidence>
<dbReference type="PROSITE" id="PS50206">
    <property type="entry name" value="RHODANESE_3"/>
    <property type="match status" value="2"/>
</dbReference>
<comment type="catalytic activity">
    <reaction evidence="5">
        <text>2-oxo-3-sulfanylpropanoate + [thioredoxin]-dithiol = [thioredoxin]-disulfide + hydrogen sulfide + pyruvate + H(+)</text>
        <dbReference type="Rhea" id="RHEA:21740"/>
        <dbReference type="Rhea" id="RHEA-COMP:10698"/>
        <dbReference type="Rhea" id="RHEA-COMP:10700"/>
        <dbReference type="ChEBI" id="CHEBI:15361"/>
        <dbReference type="ChEBI" id="CHEBI:15378"/>
        <dbReference type="ChEBI" id="CHEBI:29919"/>
        <dbReference type="ChEBI" id="CHEBI:29950"/>
        <dbReference type="ChEBI" id="CHEBI:50058"/>
        <dbReference type="ChEBI" id="CHEBI:57678"/>
        <dbReference type="EC" id="2.8.1.2"/>
    </reaction>
    <physiologicalReaction direction="left-to-right" evidence="5">
        <dbReference type="Rhea" id="RHEA:21741"/>
    </physiologicalReaction>
</comment>
<keyword evidence="3 6" id="KW-0808">Transferase</keyword>
<dbReference type="CDD" id="cd01449">
    <property type="entry name" value="TST_Repeat_2"/>
    <property type="match status" value="1"/>
</dbReference>
<comment type="caution">
    <text evidence="8">The sequence shown here is derived from an EMBL/GenBank/DDBJ whole genome shotgun (WGS) entry which is preliminary data.</text>
</comment>
<dbReference type="STRING" id="631454.N177_3414"/>
<dbReference type="NCBIfam" id="NF008557">
    <property type="entry name" value="PRK11493.1"/>
    <property type="match status" value="1"/>
</dbReference>
<dbReference type="GO" id="GO:0016784">
    <property type="term" value="F:3-mercaptopyruvate sulfurtransferase activity"/>
    <property type="evidence" value="ECO:0007669"/>
    <property type="project" value="UniProtKB-EC"/>
</dbReference>
<dbReference type="CDD" id="cd01448">
    <property type="entry name" value="TST_Repeat_1"/>
    <property type="match status" value="1"/>
</dbReference>
<dbReference type="EMBL" id="AWXZ01000039">
    <property type="protein sequence ID" value="ESR23346.1"/>
    <property type="molecule type" value="Genomic_DNA"/>
</dbReference>
<evidence type="ECO:0000313" key="9">
    <source>
        <dbReference type="Proteomes" id="UP000017819"/>
    </source>
</evidence>
<dbReference type="eggNOG" id="COG2897">
    <property type="taxonomic scope" value="Bacteria"/>
</dbReference>
<protein>
    <recommendedName>
        <fullName evidence="6">Sulfurtransferase</fullName>
    </recommendedName>
</protein>
<sequence>MTTREETLVSTDELARRLGEPDLAIVDASWYLPDMKRNGREEYLDRHVPGAVFVDIDEVSDRSDPLPHMLPTAEAFAARMGALGISDRNRIVVYDGAGLFSAARVWWMLRVMGARQVAILDGGLPKWLAEGRPTESGETRRKPAIFSASLDAAAVRDLQAMKEIAANGGAQIIDARSAGRFAGEEPEPRPGLRAGHIPGSLNLPYRQILAADGTVKPDAELQAALRGAGVDPARPVVTTCGSGVTAAVLSLALTLTGHRDVGLYDGSWSEWGGADTPVETGRR</sequence>
<dbReference type="RefSeq" id="WP_023433532.1">
    <property type="nucleotide sequence ID" value="NZ_AWXZ01000039.1"/>
</dbReference>
<comment type="subcellular location">
    <subcellularLocation>
        <location evidence="1">Cytoplasm</location>
    </subcellularLocation>
</comment>
<evidence type="ECO:0000256" key="3">
    <source>
        <dbReference type="ARBA" id="ARBA00022679"/>
    </source>
</evidence>
<dbReference type="InterPro" id="IPR036873">
    <property type="entry name" value="Rhodanese-like_dom_sf"/>
</dbReference>
<accession>V4RAZ2</accession>
<feature type="domain" description="Rhodanese" evidence="7">
    <location>
        <begin position="19"/>
        <end position="136"/>
    </location>
</feature>
<dbReference type="Proteomes" id="UP000017819">
    <property type="component" value="Unassembled WGS sequence"/>
</dbReference>
<dbReference type="SUPFAM" id="SSF52821">
    <property type="entry name" value="Rhodanese/Cell cycle control phosphatase"/>
    <property type="match status" value="2"/>
</dbReference>
<dbReference type="SMART" id="SM00450">
    <property type="entry name" value="RHOD"/>
    <property type="match status" value="2"/>
</dbReference>
<dbReference type="Gene3D" id="3.40.250.10">
    <property type="entry name" value="Rhodanese-like domain"/>
    <property type="match status" value="2"/>
</dbReference>
<organism evidence="8 9">
    <name type="scientific">Lutibaculum baratangense AMV1</name>
    <dbReference type="NCBI Taxonomy" id="631454"/>
    <lineage>
        <taxon>Bacteria</taxon>
        <taxon>Pseudomonadati</taxon>
        <taxon>Pseudomonadota</taxon>
        <taxon>Alphaproteobacteria</taxon>
        <taxon>Hyphomicrobiales</taxon>
        <taxon>Tepidamorphaceae</taxon>
        <taxon>Lutibaculum</taxon>
    </lineage>
</organism>
<dbReference type="GO" id="GO:0005737">
    <property type="term" value="C:cytoplasm"/>
    <property type="evidence" value="ECO:0007669"/>
    <property type="project" value="UniProtKB-SubCell"/>
</dbReference>
<evidence type="ECO:0000259" key="7">
    <source>
        <dbReference type="PROSITE" id="PS50206"/>
    </source>
</evidence>
<dbReference type="AlphaFoldDB" id="V4RAZ2"/>
<evidence type="ECO:0000256" key="2">
    <source>
        <dbReference type="ARBA" id="ARBA00022490"/>
    </source>
</evidence>
<name>V4RAZ2_9HYPH</name>
<keyword evidence="4" id="KW-0677">Repeat</keyword>
<dbReference type="Pfam" id="PF00581">
    <property type="entry name" value="Rhodanese"/>
    <property type="match status" value="2"/>
</dbReference>
<dbReference type="GO" id="GO:0004792">
    <property type="term" value="F:thiosulfate-cyanide sulfurtransferase activity"/>
    <property type="evidence" value="ECO:0007669"/>
    <property type="project" value="InterPro"/>
</dbReference>
<dbReference type="PATRIC" id="fig|631454.5.peg.3374"/>
<evidence type="ECO:0000313" key="8">
    <source>
        <dbReference type="EMBL" id="ESR23346.1"/>
    </source>
</evidence>
<evidence type="ECO:0000256" key="4">
    <source>
        <dbReference type="ARBA" id="ARBA00022737"/>
    </source>
</evidence>
<dbReference type="PROSITE" id="PS00380">
    <property type="entry name" value="RHODANESE_1"/>
    <property type="match status" value="1"/>
</dbReference>
<dbReference type="InterPro" id="IPR045078">
    <property type="entry name" value="TST/MPST-like"/>
</dbReference>
<keyword evidence="9" id="KW-1185">Reference proteome</keyword>
<evidence type="ECO:0000256" key="6">
    <source>
        <dbReference type="RuleBase" id="RU000507"/>
    </source>
</evidence>
<evidence type="ECO:0000256" key="1">
    <source>
        <dbReference type="ARBA" id="ARBA00004496"/>
    </source>
</evidence>
<feature type="domain" description="Rhodanese" evidence="7">
    <location>
        <begin position="166"/>
        <end position="280"/>
    </location>
</feature>
<dbReference type="PANTHER" id="PTHR11364">
    <property type="entry name" value="THIOSULFATE SULFERTANSFERASE"/>
    <property type="match status" value="1"/>
</dbReference>